<protein>
    <submittedName>
        <fullName evidence="1">Uncharacterized protein</fullName>
    </submittedName>
</protein>
<proteinExistence type="predicted"/>
<evidence type="ECO:0000313" key="1">
    <source>
        <dbReference type="EMBL" id="KAL0469595.1"/>
    </source>
</evidence>
<sequence length="267" mass="28596">MPIPPSLFVSCTQYQLRLLFELSTHISTSTLHFMSEARKKISTASTYQFTFDPAAIFSQKKLSLPTTPFKMTSSKPDGHGSGHLHAKLVNDAESVLCQFSLPVCSTKLLDEVMNETLSISSGPAQWSAYHQLVNVQRLQLESLFNCVLGFSGAACTGLKGAPGGGGPGSYRSAAVVRSDILRSILLSLASLTFLRLSTTITMATHGPHLVGQGPRVNGMMSKMQLGSARLVNEEGLVSLKADCELIVRLIALLTAPPGKKTGKTDSE</sequence>
<organism evidence="1 2">
    <name type="scientific">Neurospora intermedia</name>
    <dbReference type="NCBI Taxonomy" id="5142"/>
    <lineage>
        <taxon>Eukaryota</taxon>
        <taxon>Fungi</taxon>
        <taxon>Dikarya</taxon>
        <taxon>Ascomycota</taxon>
        <taxon>Pezizomycotina</taxon>
        <taxon>Sordariomycetes</taxon>
        <taxon>Sordariomycetidae</taxon>
        <taxon>Sordariales</taxon>
        <taxon>Sordariaceae</taxon>
        <taxon>Neurospora</taxon>
    </lineage>
</organism>
<accession>A0ABR3DA76</accession>
<gene>
    <name evidence="1" type="ORF">QR685DRAFT_527014</name>
</gene>
<evidence type="ECO:0000313" key="2">
    <source>
        <dbReference type="Proteomes" id="UP001451303"/>
    </source>
</evidence>
<dbReference type="EMBL" id="JAVLET010000005">
    <property type="protein sequence ID" value="KAL0469595.1"/>
    <property type="molecule type" value="Genomic_DNA"/>
</dbReference>
<reference evidence="1 2" key="1">
    <citation type="submission" date="2023-09" db="EMBL/GenBank/DDBJ databases">
        <title>Multi-omics analysis of a traditional fermented food reveals byproduct-associated fungal strains for waste-to-food upcycling.</title>
        <authorList>
            <consortium name="Lawrence Berkeley National Laboratory"/>
            <person name="Rekdal V.M."/>
            <person name="Villalobos-Escobedo J.M."/>
            <person name="Rodriguez-Valeron N."/>
            <person name="Garcia M.O."/>
            <person name="Vasquez D.P."/>
            <person name="Damayanti I."/>
            <person name="Sorensen P.M."/>
            <person name="Baidoo E.E."/>
            <person name="De Carvalho A.C."/>
            <person name="Riley R."/>
            <person name="Lipzen A."/>
            <person name="He G."/>
            <person name="Yan M."/>
            <person name="Haridas S."/>
            <person name="Daum C."/>
            <person name="Yoshinaga Y."/>
            <person name="Ng V."/>
            <person name="Grigoriev I.V."/>
            <person name="Munk R."/>
            <person name="Nuraida L."/>
            <person name="Wijaya C.H."/>
            <person name="Morales P.-C."/>
            <person name="Keasling J.D."/>
        </authorList>
    </citation>
    <scope>NUCLEOTIDE SEQUENCE [LARGE SCALE GENOMIC DNA]</scope>
    <source>
        <strain evidence="1 2">FGSC 2613</strain>
    </source>
</reference>
<name>A0ABR3DA76_NEUIN</name>
<comment type="caution">
    <text evidence="1">The sequence shown here is derived from an EMBL/GenBank/DDBJ whole genome shotgun (WGS) entry which is preliminary data.</text>
</comment>
<keyword evidence="2" id="KW-1185">Reference proteome</keyword>
<dbReference type="Proteomes" id="UP001451303">
    <property type="component" value="Unassembled WGS sequence"/>
</dbReference>